<proteinExistence type="predicted"/>
<dbReference type="AlphaFoldDB" id="A0A6J6SZT7"/>
<evidence type="ECO:0000313" key="4">
    <source>
        <dbReference type="EMBL" id="CAB5019189.1"/>
    </source>
</evidence>
<reference evidence="2" key="1">
    <citation type="submission" date="2020-05" db="EMBL/GenBank/DDBJ databases">
        <authorList>
            <person name="Chiriac C."/>
            <person name="Salcher M."/>
            <person name="Ghai R."/>
            <person name="Kavagutti S V."/>
        </authorList>
    </citation>
    <scope>NUCLEOTIDE SEQUENCE</scope>
</reference>
<dbReference type="EMBL" id="CAFBOI010000078">
    <property type="protein sequence ID" value="CAB4980375.1"/>
    <property type="molecule type" value="Genomic_DNA"/>
</dbReference>
<dbReference type="EMBL" id="CAFBPL010000092">
    <property type="protein sequence ID" value="CAB5019189.1"/>
    <property type="molecule type" value="Genomic_DNA"/>
</dbReference>
<name>A0A6J6SZT7_9ZZZZ</name>
<dbReference type="EMBL" id="CAEZYX010000035">
    <property type="protein sequence ID" value="CAB4740225.1"/>
    <property type="molecule type" value="Genomic_DNA"/>
</dbReference>
<protein>
    <submittedName>
        <fullName evidence="2">Unannotated protein</fullName>
    </submittedName>
</protein>
<evidence type="ECO:0000313" key="3">
    <source>
        <dbReference type="EMBL" id="CAB4980375.1"/>
    </source>
</evidence>
<sequence>MTDAISLTEIKAAWNQILDTVESSNRIAWMAYFDARLVSLEGSELTLDFSDPAKLAGSHDFTKGRNPAHRTELESAITAILGIAVTVIEK</sequence>
<gene>
    <name evidence="1" type="ORF">UFOPK1791_00416</name>
    <name evidence="2" type="ORF">UFOPK2802_00498</name>
    <name evidence="3" type="ORF">UFOPK3948_00707</name>
    <name evidence="4" type="ORF">UFOPK4113_00720</name>
</gene>
<dbReference type="EMBL" id="CAEZUF010000026">
    <property type="protein sequence ID" value="CAB4588534.1"/>
    <property type="molecule type" value="Genomic_DNA"/>
</dbReference>
<evidence type="ECO:0000313" key="2">
    <source>
        <dbReference type="EMBL" id="CAB4740225.1"/>
    </source>
</evidence>
<accession>A0A6J6SZT7</accession>
<evidence type="ECO:0000313" key="1">
    <source>
        <dbReference type="EMBL" id="CAB4588534.1"/>
    </source>
</evidence>
<organism evidence="2">
    <name type="scientific">freshwater metagenome</name>
    <dbReference type="NCBI Taxonomy" id="449393"/>
    <lineage>
        <taxon>unclassified sequences</taxon>
        <taxon>metagenomes</taxon>
        <taxon>ecological metagenomes</taxon>
    </lineage>
</organism>